<comment type="similarity">
    <text evidence="6 12">Belongs to the metallo-dependent hydrolases superfamily. Urease alpha subunit family.</text>
</comment>
<proteinExistence type="inferred from homology"/>
<comment type="subunit">
    <text evidence="6">Heterotrimer of UreA (gamma), UreB (beta) and UreC (alpha) subunits. Three heterotrimers associate to form the active enzyme.</text>
</comment>
<dbReference type="SMR" id="A0A2X4ETI5"/>
<organism evidence="14 15">
    <name type="scientific">Micrococcus luteus (strain ATCC 4698 / DSM 20030 / JCM 1464 / CCM 169 / CCUG 5858 / IAM 1056 / NBRC 3333 / NCIMB 9278 / NCTC 2665 / VKM Ac-2230)</name>
    <name type="common">Micrococcus lysodeikticus</name>
    <dbReference type="NCBI Taxonomy" id="465515"/>
    <lineage>
        <taxon>Bacteria</taxon>
        <taxon>Bacillati</taxon>
        <taxon>Actinomycetota</taxon>
        <taxon>Actinomycetes</taxon>
        <taxon>Micrococcales</taxon>
        <taxon>Micrococcaceae</taxon>
        <taxon>Micrococcus</taxon>
    </lineage>
</organism>
<feature type="binding site" evidence="6 9">
    <location>
        <position position="249"/>
    </location>
    <ligand>
        <name>Ni(2+)</name>
        <dbReference type="ChEBI" id="CHEBI:49786"/>
        <label>2</label>
    </ligand>
</feature>
<keyword evidence="4 6" id="KW-0378">Hydrolase</keyword>
<feature type="binding site" evidence="6 9">
    <location>
        <position position="363"/>
    </location>
    <ligand>
        <name>Ni(2+)</name>
        <dbReference type="ChEBI" id="CHEBI:49786"/>
        <label>1</label>
    </ligand>
</feature>
<dbReference type="PANTHER" id="PTHR43440">
    <property type="entry name" value="UREASE"/>
    <property type="match status" value="1"/>
</dbReference>
<evidence type="ECO:0000256" key="8">
    <source>
        <dbReference type="PIRSR" id="PIRSR611612-50"/>
    </source>
</evidence>
<feature type="binding site" evidence="6 9">
    <location>
        <position position="137"/>
    </location>
    <ligand>
        <name>Ni(2+)</name>
        <dbReference type="ChEBI" id="CHEBI:49786"/>
        <label>1</label>
    </ligand>
</feature>
<dbReference type="SUPFAM" id="SSF51556">
    <property type="entry name" value="Metallo-dependent hydrolases"/>
    <property type="match status" value="1"/>
</dbReference>
<dbReference type="GO" id="GO:0016151">
    <property type="term" value="F:nickel cation binding"/>
    <property type="evidence" value="ECO:0007669"/>
    <property type="project" value="UniProtKB-UniRule"/>
</dbReference>
<dbReference type="GO" id="GO:0009039">
    <property type="term" value="F:urease activity"/>
    <property type="evidence" value="ECO:0007669"/>
    <property type="project" value="UniProtKB-UniRule"/>
</dbReference>
<dbReference type="CDD" id="cd00375">
    <property type="entry name" value="Urease_alpha"/>
    <property type="match status" value="1"/>
</dbReference>
<evidence type="ECO:0000256" key="6">
    <source>
        <dbReference type="HAMAP-Rule" id="MF_01953"/>
    </source>
</evidence>
<dbReference type="GO" id="GO:0005737">
    <property type="term" value="C:cytoplasm"/>
    <property type="evidence" value="ECO:0007669"/>
    <property type="project" value="UniProtKB-SubCell"/>
</dbReference>
<dbReference type="InterPro" id="IPR006680">
    <property type="entry name" value="Amidohydro-rel"/>
</dbReference>
<feature type="active site" description="Proton donor" evidence="6 10">
    <location>
        <position position="323"/>
    </location>
</feature>
<dbReference type="Pfam" id="PF01979">
    <property type="entry name" value="Amidohydro_1"/>
    <property type="match status" value="1"/>
</dbReference>
<evidence type="ECO:0000256" key="9">
    <source>
        <dbReference type="PIRSR" id="PIRSR611612-51"/>
    </source>
</evidence>
<dbReference type="SUPFAM" id="SSF51338">
    <property type="entry name" value="Composite domain of metallo-dependent hydrolases"/>
    <property type="match status" value="1"/>
</dbReference>
<keyword evidence="6 11" id="KW-0963">Cytoplasm</keyword>
<dbReference type="InterPro" id="IPR011059">
    <property type="entry name" value="Metal-dep_hydrolase_composite"/>
</dbReference>
<dbReference type="InterPro" id="IPR050112">
    <property type="entry name" value="Urease_alpha_subunit"/>
</dbReference>
<dbReference type="PANTHER" id="PTHR43440:SF1">
    <property type="entry name" value="UREASE"/>
    <property type="match status" value="1"/>
</dbReference>
<protein>
    <recommendedName>
        <fullName evidence="6 7">Urease subunit alpha</fullName>
        <ecNumber evidence="6 7">3.5.1.5</ecNumber>
    </recommendedName>
    <alternativeName>
        <fullName evidence="6">Urea amidohydrolase subunit alpha</fullName>
    </alternativeName>
</protein>
<comment type="PTM">
    <text evidence="6">Carboxylation allows a single lysine to coordinate two nickel ions.</text>
</comment>
<comment type="subcellular location">
    <subcellularLocation>
        <location evidence="6 11">Cytoplasm</location>
    </subcellularLocation>
</comment>
<dbReference type="PROSITE" id="PS51368">
    <property type="entry name" value="UREASE_3"/>
    <property type="match status" value="1"/>
</dbReference>
<feature type="modified residue" description="N6-carboxylysine" evidence="6 8">
    <location>
        <position position="220"/>
    </location>
</feature>
<evidence type="ECO:0000256" key="12">
    <source>
        <dbReference type="RuleBase" id="RU004158"/>
    </source>
</evidence>
<comment type="PTM">
    <text evidence="8">Carbamylation allows a single lysine to coordinate two nickel ions.</text>
</comment>
<evidence type="ECO:0000313" key="14">
    <source>
        <dbReference type="EMBL" id="SQG48847.1"/>
    </source>
</evidence>
<feature type="binding site" description="via carbamate group" evidence="6 9">
    <location>
        <position position="220"/>
    </location>
    <ligand>
        <name>Ni(2+)</name>
        <dbReference type="ChEBI" id="CHEBI:49786"/>
        <label>2</label>
    </ligand>
</feature>
<feature type="binding site" evidence="6 9">
    <location>
        <position position="275"/>
    </location>
    <ligand>
        <name>Ni(2+)</name>
        <dbReference type="ChEBI" id="CHEBI:49786"/>
        <label>2</label>
    </ligand>
</feature>
<evidence type="ECO:0000256" key="4">
    <source>
        <dbReference type="ARBA" id="ARBA00022801"/>
    </source>
</evidence>
<sequence length="571" mass="61595">MSFEISREQYASLYGPTTGDAIRLADTELFAVVEEDLTTPGEEAVFGGGKVIRDGMGQNSQLVRDVGVPDLVITNVVVIDWTGIYKADIAVRDAHIVAIGKAGNPHTMDGVDIVIGVATDVISGEGKILTAGGIDTHVHFISPDQIETALSSGLTTMIGGGTGPSESSKATTITPGEWNIHTMLRSFEHWPMNFGLLGKGHGSSISPMAEQIRAGAIGLKVHEDWGATPSSINTALQVADEYDVQVAIHTDTLNESGFVEDTRAAIDGRVIHTFHTEGAGGGHAPDIIELAQYPNILPASTNPTLPYTTNTVEEHVDMLMVAHHLNADLPEDVAFADSRIRQETIAAEDVLQDMGIFSMTSSDSQAMGRVGEVLIRTWQVADSMKRQRGPLPEDEGTAGDNHRIKRYVSKYTINPAIAHGIADSVGSVEVGKFADLVLWEPQFFGVKPDLVIKGGQMVYGVVGDPNGSIPTPQPRWYRRSFGAYGQAVHTSAITFMSEASIRAGLPRALGLQKTIRAVHGIRDLTKADMRHNGETPRLEVDPETYEVRVDGEPVTCEPQDVLPMAQRYFLF</sequence>
<evidence type="ECO:0000256" key="2">
    <source>
        <dbReference type="ARBA" id="ARBA00022596"/>
    </source>
</evidence>
<evidence type="ECO:0000259" key="13">
    <source>
        <dbReference type="PROSITE" id="PS51368"/>
    </source>
</evidence>
<feature type="binding site" description="via carbamate group" evidence="6 9">
    <location>
        <position position="220"/>
    </location>
    <ligand>
        <name>Ni(2+)</name>
        <dbReference type="ChEBI" id="CHEBI:49786"/>
        <label>1</label>
    </ligand>
</feature>
<dbReference type="RefSeq" id="WP_010079477.1">
    <property type="nucleotide sequence ID" value="NC_012803.1"/>
</dbReference>
<name>A0A2X4ETI5_MICLC</name>
<dbReference type="HAMAP" id="MF_01953">
    <property type="entry name" value="Urease_alpha"/>
    <property type="match status" value="1"/>
</dbReference>
<dbReference type="EC" id="3.5.1.5" evidence="6 7"/>
<reference evidence="14 15" key="1">
    <citation type="submission" date="2018-06" db="EMBL/GenBank/DDBJ databases">
        <authorList>
            <consortium name="Pathogen Informatics"/>
            <person name="Doyle S."/>
        </authorList>
    </citation>
    <scope>NUCLEOTIDE SEQUENCE [LARGE SCALE GENOMIC DNA]</scope>
    <source>
        <strain evidence="14 15">NCTC2665</strain>
    </source>
</reference>
<feature type="binding site" evidence="6 11">
    <location>
        <position position="222"/>
    </location>
    <ligand>
        <name>substrate</name>
    </ligand>
</feature>
<dbReference type="InterPro" id="IPR017951">
    <property type="entry name" value="Urease_asu_c"/>
</dbReference>
<dbReference type="InterPro" id="IPR029754">
    <property type="entry name" value="Urease_Ni-bd"/>
</dbReference>
<dbReference type="PRINTS" id="PR01752">
    <property type="entry name" value="UREASE"/>
</dbReference>
<evidence type="ECO:0000256" key="1">
    <source>
        <dbReference type="ARBA" id="ARBA00004897"/>
    </source>
</evidence>
<dbReference type="Gene3D" id="2.30.40.10">
    <property type="entry name" value="Urease, subunit C, domain 1"/>
    <property type="match status" value="1"/>
</dbReference>
<dbReference type="GeneID" id="93344523"/>
<feature type="domain" description="Urease" evidence="13">
    <location>
        <begin position="132"/>
        <end position="571"/>
    </location>
</feature>
<dbReference type="UniPathway" id="UPA00258">
    <property type="reaction ID" value="UER00370"/>
</dbReference>
<comment type="pathway">
    <text evidence="1 6">Nitrogen metabolism; urea degradation; CO(2) and NH(3) from urea (urease route): step 1/1.</text>
</comment>
<gene>
    <name evidence="6 14" type="primary">ureC</name>
    <name evidence="14" type="ORF">NCTC2665_01366</name>
</gene>
<evidence type="ECO:0000256" key="3">
    <source>
        <dbReference type="ARBA" id="ARBA00022723"/>
    </source>
</evidence>
<evidence type="ECO:0000256" key="11">
    <source>
        <dbReference type="PROSITE-ProRule" id="PRU00700"/>
    </source>
</evidence>
<dbReference type="AlphaFoldDB" id="A0A2X4ETI5"/>
<dbReference type="InterPro" id="IPR011612">
    <property type="entry name" value="Urease_alpha_N_dom"/>
</dbReference>
<evidence type="ECO:0000256" key="5">
    <source>
        <dbReference type="ARBA" id="ARBA00047778"/>
    </source>
</evidence>
<evidence type="ECO:0000313" key="15">
    <source>
        <dbReference type="Proteomes" id="UP000248985"/>
    </source>
</evidence>
<dbReference type="Proteomes" id="UP000248985">
    <property type="component" value="Chromosome 1"/>
</dbReference>
<evidence type="ECO:0000256" key="7">
    <source>
        <dbReference type="NCBIfam" id="TIGR01792"/>
    </source>
</evidence>
<dbReference type="Gene3D" id="3.20.20.140">
    <property type="entry name" value="Metal-dependent hydrolases"/>
    <property type="match status" value="1"/>
</dbReference>
<dbReference type="GO" id="GO:0043419">
    <property type="term" value="P:urea catabolic process"/>
    <property type="evidence" value="ECO:0007669"/>
    <property type="project" value="UniProtKB-UniRule"/>
</dbReference>
<comment type="cofactor">
    <cofactor evidence="6 9">
        <name>Ni cation</name>
        <dbReference type="ChEBI" id="CHEBI:25516"/>
    </cofactor>
    <text evidence="6 9">Binds 2 nickel ions per subunit.</text>
</comment>
<dbReference type="InterPro" id="IPR032466">
    <property type="entry name" value="Metal_Hydrolase"/>
</dbReference>
<dbReference type="NCBIfam" id="TIGR01792">
    <property type="entry name" value="urease_alph"/>
    <property type="match status" value="1"/>
</dbReference>
<keyword evidence="2 6" id="KW-0533">Nickel</keyword>
<comment type="catalytic activity">
    <reaction evidence="5 6">
        <text>urea + 2 H2O + H(+) = hydrogencarbonate + 2 NH4(+)</text>
        <dbReference type="Rhea" id="RHEA:20557"/>
        <dbReference type="ChEBI" id="CHEBI:15377"/>
        <dbReference type="ChEBI" id="CHEBI:15378"/>
        <dbReference type="ChEBI" id="CHEBI:16199"/>
        <dbReference type="ChEBI" id="CHEBI:17544"/>
        <dbReference type="ChEBI" id="CHEBI:28938"/>
        <dbReference type="EC" id="3.5.1.5"/>
    </reaction>
</comment>
<dbReference type="Pfam" id="PF00449">
    <property type="entry name" value="Urease_alpha"/>
    <property type="match status" value="1"/>
</dbReference>
<dbReference type="InterPro" id="IPR005848">
    <property type="entry name" value="Urease_asu"/>
</dbReference>
<accession>A0A2X4ETI5</accession>
<dbReference type="PROSITE" id="PS01120">
    <property type="entry name" value="UREASE_1"/>
    <property type="match status" value="1"/>
</dbReference>
<feature type="binding site" evidence="6 9">
    <location>
        <position position="139"/>
    </location>
    <ligand>
        <name>Ni(2+)</name>
        <dbReference type="ChEBI" id="CHEBI:49786"/>
        <label>1</label>
    </ligand>
</feature>
<keyword evidence="3 6" id="KW-0479">Metal-binding</keyword>
<dbReference type="KEGG" id="mlu:Mlut_03440"/>
<evidence type="ECO:0000256" key="10">
    <source>
        <dbReference type="PIRSR" id="PIRSR611612-52"/>
    </source>
</evidence>
<dbReference type="EMBL" id="LS483396">
    <property type="protein sequence ID" value="SQG48847.1"/>
    <property type="molecule type" value="Genomic_DNA"/>
</dbReference>
<dbReference type="NCBIfam" id="NF009686">
    <property type="entry name" value="PRK13207.1"/>
    <property type="match status" value="1"/>
</dbReference>